<accession>A0A1D1UJY4</accession>
<organism evidence="2 3">
    <name type="scientific">Ramazzottius varieornatus</name>
    <name type="common">Water bear</name>
    <name type="synonym">Tardigrade</name>
    <dbReference type="NCBI Taxonomy" id="947166"/>
    <lineage>
        <taxon>Eukaryota</taxon>
        <taxon>Metazoa</taxon>
        <taxon>Ecdysozoa</taxon>
        <taxon>Tardigrada</taxon>
        <taxon>Eutardigrada</taxon>
        <taxon>Parachela</taxon>
        <taxon>Hypsibioidea</taxon>
        <taxon>Ramazzottiidae</taxon>
        <taxon>Ramazzottius</taxon>
    </lineage>
</organism>
<reference evidence="2 3" key="1">
    <citation type="journal article" date="2016" name="Nat. Commun.">
        <title>Extremotolerant tardigrade genome and improved radiotolerance of human cultured cells by tardigrade-unique protein.</title>
        <authorList>
            <person name="Hashimoto T."/>
            <person name="Horikawa D.D."/>
            <person name="Saito Y."/>
            <person name="Kuwahara H."/>
            <person name="Kozuka-Hata H."/>
            <person name="Shin-I T."/>
            <person name="Minakuchi Y."/>
            <person name="Ohishi K."/>
            <person name="Motoyama A."/>
            <person name="Aizu T."/>
            <person name="Enomoto A."/>
            <person name="Kondo K."/>
            <person name="Tanaka S."/>
            <person name="Hara Y."/>
            <person name="Koshikawa S."/>
            <person name="Sagara H."/>
            <person name="Miura T."/>
            <person name="Yokobori S."/>
            <person name="Miyagawa K."/>
            <person name="Suzuki Y."/>
            <person name="Kubo T."/>
            <person name="Oyama M."/>
            <person name="Kohara Y."/>
            <person name="Fujiyama A."/>
            <person name="Arakawa K."/>
            <person name="Katayama T."/>
            <person name="Toyoda A."/>
            <person name="Kunieda T."/>
        </authorList>
    </citation>
    <scope>NUCLEOTIDE SEQUENCE [LARGE SCALE GENOMIC DNA]</scope>
    <source>
        <strain evidence="2 3">YOKOZUNA-1</strain>
    </source>
</reference>
<proteinExistence type="predicted"/>
<feature type="chain" id="PRO_5008897283" description="UPAR/Ly6 domain-containing protein" evidence="1">
    <location>
        <begin position="25"/>
        <end position="124"/>
    </location>
</feature>
<keyword evidence="1" id="KW-0732">Signal</keyword>
<evidence type="ECO:0000313" key="3">
    <source>
        <dbReference type="Proteomes" id="UP000186922"/>
    </source>
</evidence>
<protein>
    <recommendedName>
        <fullName evidence="4">UPAR/Ly6 domain-containing protein</fullName>
    </recommendedName>
</protein>
<dbReference type="EMBL" id="BDGG01000001">
    <property type="protein sequence ID" value="GAU88840.1"/>
    <property type="molecule type" value="Genomic_DNA"/>
</dbReference>
<evidence type="ECO:0008006" key="4">
    <source>
        <dbReference type="Google" id="ProtNLM"/>
    </source>
</evidence>
<evidence type="ECO:0000313" key="2">
    <source>
        <dbReference type="EMBL" id="GAU88840.1"/>
    </source>
</evidence>
<dbReference type="Gene3D" id="2.10.60.10">
    <property type="entry name" value="CD59"/>
    <property type="match status" value="1"/>
</dbReference>
<dbReference type="InterPro" id="IPR045860">
    <property type="entry name" value="Snake_toxin-like_sf"/>
</dbReference>
<evidence type="ECO:0000256" key="1">
    <source>
        <dbReference type="SAM" id="SignalP"/>
    </source>
</evidence>
<keyword evidence="3" id="KW-1185">Reference proteome</keyword>
<comment type="caution">
    <text evidence="2">The sequence shown here is derived from an EMBL/GenBank/DDBJ whole genome shotgun (WGS) entry which is preliminary data.</text>
</comment>
<dbReference type="Proteomes" id="UP000186922">
    <property type="component" value="Unassembled WGS sequence"/>
</dbReference>
<sequence length="124" mass="13829">MAIHHGVLTLLTLTVAATIQSGQALECYACIPGTRCFYSYEVSRVRCTGAQDTCFSFRGDVLSSGVIYRDLITRSCGMTSVFYQYDPPIYPNRCSNVSMAMDPYTKEIYSGRFCLCNGSYCNYP</sequence>
<feature type="signal peptide" evidence="1">
    <location>
        <begin position="1"/>
        <end position="24"/>
    </location>
</feature>
<name>A0A1D1UJY4_RAMVA</name>
<dbReference type="AlphaFoldDB" id="A0A1D1UJY4"/>
<gene>
    <name evidence="2" type="primary">RvY_01465-1</name>
    <name evidence="2" type="synonym">RvY_01465.1</name>
    <name evidence="2" type="ORF">RvY_01465</name>
</gene>